<keyword evidence="1" id="KW-0472">Membrane</keyword>
<dbReference type="EMBL" id="QXHD01000004">
    <property type="protein sequence ID" value="NEZ60748.1"/>
    <property type="molecule type" value="Genomic_DNA"/>
</dbReference>
<keyword evidence="4" id="KW-1185">Reference proteome</keyword>
<dbReference type="SUPFAM" id="SSF55874">
    <property type="entry name" value="ATPase domain of HSP90 chaperone/DNA topoisomerase II/histidine kinase"/>
    <property type="match status" value="1"/>
</dbReference>
<dbReference type="SMART" id="SM01080">
    <property type="entry name" value="CHASE2"/>
    <property type="match status" value="1"/>
</dbReference>
<accession>A0A6M0RWW5</accession>
<keyword evidence="1" id="KW-0812">Transmembrane</keyword>
<gene>
    <name evidence="3" type="ORF">DXZ20_34930</name>
</gene>
<dbReference type="InterPro" id="IPR036890">
    <property type="entry name" value="HATPase_C_sf"/>
</dbReference>
<proteinExistence type="predicted"/>
<evidence type="ECO:0000313" key="4">
    <source>
        <dbReference type="Proteomes" id="UP000481033"/>
    </source>
</evidence>
<dbReference type="Pfam" id="PF05226">
    <property type="entry name" value="CHASE2"/>
    <property type="match status" value="1"/>
</dbReference>
<dbReference type="InterPro" id="IPR007890">
    <property type="entry name" value="CHASE2"/>
</dbReference>
<sequence>MGTRVFKRWLLDGVRGILPGIPIVGAVVAARLLGIFQPFEWQALDAGLRSRPAEITDQRITVVAITEEDIQAIGEYPLPSGVLSDLLTDVNQYQPTVMGLDILRDIPIEPGHKDFIKTIQDLDNLVVINKILPPSIPPPTDAPESRIGFVDTLLDDDGFVRRSLLGATDEHNNYRFSFTIRLAEAYLVQAGLMLENGLRNPSAMRFGSVELVPFEPNTGGYVQTDAGGEQILINFRSGSTPFDIITYQDIQTGEFSPTLLKDRLVLIGVTAQSVKDIVNTAAIDGFNPGLVTGVELQAHAISQIINAVLDDRPLLRGWPDWVEYTWIVGWGMLGIVLARFKIKATYYFVSLVILVLGLTFISYGLLYIGWWIPLIPAAVAFFLNGVALYPSYRRQYELTLRLEDRQQLIERTFDQIHNGPLQKLSTILSRVSEDPNFSSDLHRDLRSLNQELRGIYEAMQQEFLVEESCCLQLDGNRIIRLNQPLHEMLYEVYEHTLQRNEFPHFEGIKVHIRTFEPMLEQGLSDDRKREIGRFLEEALCNVGKYARSCSRLVVICRQEDSKNIIRVVDNGVSQDPNQNYRRIGRGTQQATKLANHLGGHFERQRLEPRGVCSELYWSTRKAKWTSR</sequence>
<protein>
    <submittedName>
        <fullName evidence="3">CHASE2 domain-containing protein</fullName>
    </submittedName>
</protein>
<feature type="transmembrane region" description="Helical" evidence="1">
    <location>
        <begin position="371"/>
        <end position="392"/>
    </location>
</feature>
<organism evidence="3 4">
    <name type="scientific">Adonisia turfae CCMR0081</name>
    <dbReference type="NCBI Taxonomy" id="2292702"/>
    <lineage>
        <taxon>Bacteria</taxon>
        <taxon>Bacillati</taxon>
        <taxon>Cyanobacteriota</taxon>
        <taxon>Adonisia</taxon>
        <taxon>Adonisia turfae</taxon>
    </lineage>
</organism>
<dbReference type="Gene3D" id="3.30.565.10">
    <property type="entry name" value="Histidine kinase-like ATPase, C-terminal domain"/>
    <property type="match status" value="1"/>
</dbReference>
<feature type="transmembrane region" description="Helical" evidence="1">
    <location>
        <begin position="345"/>
        <end position="365"/>
    </location>
</feature>
<dbReference type="Proteomes" id="UP000481033">
    <property type="component" value="Unassembled WGS sequence"/>
</dbReference>
<name>A0A6M0RWW5_9CYAN</name>
<evidence type="ECO:0000313" key="3">
    <source>
        <dbReference type="EMBL" id="NEZ60748.1"/>
    </source>
</evidence>
<evidence type="ECO:0000259" key="2">
    <source>
        <dbReference type="SMART" id="SM01080"/>
    </source>
</evidence>
<dbReference type="RefSeq" id="WP_163703103.1">
    <property type="nucleotide sequence ID" value="NZ_QXHD01000004.1"/>
</dbReference>
<feature type="domain" description="CHASE2" evidence="2">
    <location>
        <begin position="36"/>
        <end position="337"/>
    </location>
</feature>
<reference evidence="3 4" key="1">
    <citation type="journal article" date="2020" name="Microb. Ecol.">
        <title>Ecogenomics of the Marine Benthic Filamentous Cyanobacterium Adonisia.</title>
        <authorList>
            <person name="Walter J.M."/>
            <person name="Coutinho F.H."/>
            <person name="Leomil L."/>
            <person name="Hargreaves P.I."/>
            <person name="Campeao M.E."/>
            <person name="Vieira V.V."/>
            <person name="Silva B.S."/>
            <person name="Fistarol G.O."/>
            <person name="Salomon P.S."/>
            <person name="Sawabe T."/>
            <person name="Mino S."/>
            <person name="Hosokawa M."/>
            <person name="Miyashita H."/>
            <person name="Maruyama F."/>
            <person name="van Verk M.C."/>
            <person name="Dutilh B.E."/>
            <person name="Thompson C.C."/>
            <person name="Thompson F.L."/>
        </authorList>
    </citation>
    <scope>NUCLEOTIDE SEQUENCE [LARGE SCALE GENOMIC DNA]</scope>
    <source>
        <strain evidence="3 4">CCMR0081</strain>
    </source>
</reference>
<dbReference type="AlphaFoldDB" id="A0A6M0RWW5"/>
<keyword evidence="1" id="KW-1133">Transmembrane helix</keyword>
<comment type="caution">
    <text evidence="3">The sequence shown here is derived from an EMBL/GenBank/DDBJ whole genome shotgun (WGS) entry which is preliminary data.</text>
</comment>
<feature type="transmembrane region" description="Helical" evidence="1">
    <location>
        <begin position="321"/>
        <end position="338"/>
    </location>
</feature>
<evidence type="ECO:0000256" key="1">
    <source>
        <dbReference type="SAM" id="Phobius"/>
    </source>
</evidence>